<evidence type="ECO:0000256" key="1">
    <source>
        <dbReference type="SAM" id="MobiDB-lite"/>
    </source>
</evidence>
<organism evidence="2 3">
    <name type="scientific">Cafeteria roenbergensis</name>
    <name type="common">Marine flagellate</name>
    <dbReference type="NCBI Taxonomy" id="33653"/>
    <lineage>
        <taxon>Eukaryota</taxon>
        <taxon>Sar</taxon>
        <taxon>Stramenopiles</taxon>
        <taxon>Bigyra</taxon>
        <taxon>Opalozoa</taxon>
        <taxon>Bicosoecida</taxon>
        <taxon>Cafeteriaceae</taxon>
        <taxon>Cafeteria</taxon>
    </lineage>
</organism>
<feature type="compositionally biased region" description="Low complexity" evidence="1">
    <location>
        <begin position="129"/>
        <end position="146"/>
    </location>
</feature>
<feature type="compositionally biased region" description="Acidic residues" evidence="1">
    <location>
        <begin position="78"/>
        <end position="105"/>
    </location>
</feature>
<feature type="region of interest" description="Disordered" evidence="1">
    <location>
        <begin position="443"/>
        <end position="466"/>
    </location>
</feature>
<name>A0A5A8D586_CAFRO</name>
<feature type="compositionally biased region" description="Gly residues" evidence="1">
    <location>
        <begin position="108"/>
        <end position="117"/>
    </location>
</feature>
<accession>A0A5A8D586</accession>
<reference evidence="2 3" key="1">
    <citation type="submission" date="2019-07" db="EMBL/GenBank/DDBJ databases">
        <title>Genomes of Cafeteria roenbergensis.</title>
        <authorList>
            <person name="Fischer M.G."/>
            <person name="Hackl T."/>
            <person name="Roman M."/>
        </authorList>
    </citation>
    <scope>NUCLEOTIDE SEQUENCE [LARGE SCALE GENOMIC DNA]</scope>
    <source>
        <strain evidence="2 3">RCC970-E3</strain>
    </source>
</reference>
<dbReference type="Proteomes" id="UP000324907">
    <property type="component" value="Unassembled WGS sequence"/>
</dbReference>
<feature type="compositionally biased region" description="Basic and acidic residues" evidence="1">
    <location>
        <begin position="451"/>
        <end position="466"/>
    </location>
</feature>
<protein>
    <submittedName>
        <fullName evidence="2">Uncharacterized protein</fullName>
    </submittedName>
</protein>
<gene>
    <name evidence="2" type="ORF">FNF28_05978</name>
</gene>
<dbReference type="AlphaFoldDB" id="A0A5A8D586"/>
<feature type="region of interest" description="Disordered" evidence="1">
    <location>
        <begin position="36"/>
        <end position="164"/>
    </location>
</feature>
<sequence>MLGPAVVLRQTAEGYVVRFHGEDAAVRLPAAAVRSATSSGKAPSAAEAAGAQAGATSGVGSASRFNGGAEDEGRSNVDADDADGDDDEDDAGGDDDDDGDEYDDGDGGHGAAAGVGDGPAASDERLAISSAGAGPWSSWSRPSPTRAPDERPPSGPSEGPSVLPLSQLLASDRWRLQDGAPARAITAVSPRGPPVHGAPAEGTEAADLLVTRNRGLAPVLLSWGRSKGRSARVSHFDVLLSAAGQTGAADDGPAPSASHGHSGRVEDDDVVAEALDSVSPAAEPRPRPNTHGGAEAGAATVLSALPETVPWADEAGVASLLAEPDAKWRLLARTPGHCAAVWPSGGSAFRANPPAKRLGGMLRVAVVAVDADGRRSSVASDLVDWEAAVASATMEGLIATGQVLNRADAAAELARQSQSSAAAAPSEVVAAKDEDAFKRAAKAAAARRGGGKKERRERAKREKAEAEASQRTAVVAAVLLVVLALAVAAAWPELQGFVAEVLG</sequence>
<feature type="region of interest" description="Disordered" evidence="1">
    <location>
        <begin position="245"/>
        <end position="265"/>
    </location>
</feature>
<proteinExistence type="predicted"/>
<evidence type="ECO:0000313" key="2">
    <source>
        <dbReference type="EMBL" id="KAA0159111.1"/>
    </source>
</evidence>
<dbReference type="EMBL" id="VLTL01000136">
    <property type="protein sequence ID" value="KAA0159111.1"/>
    <property type="molecule type" value="Genomic_DNA"/>
</dbReference>
<feature type="compositionally biased region" description="Low complexity" evidence="1">
    <location>
        <begin position="38"/>
        <end position="63"/>
    </location>
</feature>
<evidence type="ECO:0000313" key="3">
    <source>
        <dbReference type="Proteomes" id="UP000324907"/>
    </source>
</evidence>
<comment type="caution">
    <text evidence="2">The sequence shown here is derived from an EMBL/GenBank/DDBJ whole genome shotgun (WGS) entry which is preliminary data.</text>
</comment>